<name>A0A5N5N0M5_9ROSI</name>
<keyword evidence="3" id="KW-1185">Reference proteome</keyword>
<dbReference type="EMBL" id="VDCV01000004">
    <property type="protein sequence ID" value="KAB5560829.1"/>
    <property type="molecule type" value="Genomic_DNA"/>
</dbReference>
<protein>
    <submittedName>
        <fullName evidence="2">Uncharacterized protein</fullName>
    </submittedName>
</protein>
<evidence type="ECO:0000313" key="3">
    <source>
        <dbReference type="Proteomes" id="UP000326939"/>
    </source>
</evidence>
<evidence type="ECO:0000256" key="1">
    <source>
        <dbReference type="SAM" id="MobiDB-lite"/>
    </source>
</evidence>
<feature type="region of interest" description="Disordered" evidence="1">
    <location>
        <begin position="1"/>
        <end position="22"/>
    </location>
</feature>
<accession>A0A5N5N0M5</accession>
<evidence type="ECO:0000313" key="2">
    <source>
        <dbReference type="EMBL" id="KAB5560829.1"/>
    </source>
</evidence>
<comment type="caution">
    <text evidence="2">The sequence shown here is derived from an EMBL/GenBank/DDBJ whole genome shotgun (WGS) entry which is preliminary data.</text>
</comment>
<proteinExistence type="predicted"/>
<sequence length="154" mass="16784">MRWTADSRSARQGSNSEASAEKLLKSPCPEDELSAAAKAARYATALAGATLDFISALNAVIGWPKMEAAMNSHRDFLVDLDNIISWKFIDAYSVAKALCILHLPPISDLLIYNCSMVMSDCSDIKEIVVLDSTPEDKACHAMSSEHIQLQNPIV</sequence>
<organism evidence="2 3">
    <name type="scientific">Salix brachista</name>
    <dbReference type="NCBI Taxonomy" id="2182728"/>
    <lineage>
        <taxon>Eukaryota</taxon>
        <taxon>Viridiplantae</taxon>
        <taxon>Streptophyta</taxon>
        <taxon>Embryophyta</taxon>
        <taxon>Tracheophyta</taxon>
        <taxon>Spermatophyta</taxon>
        <taxon>Magnoliopsida</taxon>
        <taxon>eudicotyledons</taxon>
        <taxon>Gunneridae</taxon>
        <taxon>Pentapetalae</taxon>
        <taxon>rosids</taxon>
        <taxon>fabids</taxon>
        <taxon>Malpighiales</taxon>
        <taxon>Salicaceae</taxon>
        <taxon>Saliceae</taxon>
        <taxon>Salix</taxon>
    </lineage>
</organism>
<feature type="compositionally biased region" description="Polar residues" evidence="1">
    <location>
        <begin position="1"/>
        <end position="18"/>
    </location>
</feature>
<gene>
    <name evidence="2" type="ORF">DKX38_005786</name>
</gene>
<dbReference type="AlphaFoldDB" id="A0A5N5N0M5"/>
<dbReference type="Proteomes" id="UP000326939">
    <property type="component" value="Chromosome 4"/>
</dbReference>
<reference evidence="3" key="1">
    <citation type="journal article" date="2019" name="Gigascience">
        <title>De novo genome assembly of the endangered Acer yangbiense, a plant species with extremely small populations endemic to Yunnan Province, China.</title>
        <authorList>
            <person name="Yang J."/>
            <person name="Wariss H.M."/>
            <person name="Tao L."/>
            <person name="Zhang R."/>
            <person name="Yun Q."/>
            <person name="Hollingsworth P."/>
            <person name="Dao Z."/>
            <person name="Luo G."/>
            <person name="Guo H."/>
            <person name="Ma Y."/>
            <person name="Sun W."/>
        </authorList>
    </citation>
    <scope>NUCLEOTIDE SEQUENCE [LARGE SCALE GENOMIC DNA]</scope>
    <source>
        <strain evidence="3">cv. br00</strain>
    </source>
</reference>